<feature type="compositionally biased region" description="Low complexity" evidence="1">
    <location>
        <begin position="615"/>
        <end position="632"/>
    </location>
</feature>
<feature type="compositionally biased region" description="Pro residues" evidence="1">
    <location>
        <begin position="466"/>
        <end position="480"/>
    </location>
</feature>
<accession>A0AAN6PXH1</accession>
<reference evidence="2" key="2">
    <citation type="submission" date="2023-05" db="EMBL/GenBank/DDBJ databases">
        <authorList>
            <consortium name="Lawrence Berkeley National Laboratory"/>
            <person name="Steindorff A."/>
            <person name="Hensen N."/>
            <person name="Bonometti L."/>
            <person name="Westerberg I."/>
            <person name="Brannstrom I.O."/>
            <person name="Guillou S."/>
            <person name="Cros-Aarteil S."/>
            <person name="Calhoun S."/>
            <person name="Haridas S."/>
            <person name="Kuo A."/>
            <person name="Mondo S."/>
            <person name="Pangilinan J."/>
            <person name="Riley R."/>
            <person name="Labutti K."/>
            <person name="Andreopoulos B."/>
            <person name="Lipzen A."/>
            <person name="Chen C."/>
            <person name="Yanf M."/>
            <person name="Daum C."/>
            <person name="Ng V."/>
            <person name="Clum A."/>
            <person name="Ohm R."/>
            <person name="Martin F."/>
            <person name="Silar P."/>
            <person name="Natvig D."/>
            <person name="Lalanne C."/>
            <person name="Gautier V."/>
            <person name="Ament-Velasquez S.L."/>
            <person name="Kruys A."/>
            <person name="Hutchinson M.I."/>
            <person name="Powell A.J."/>
            <person name="Barry K."/>
            <person name="Miller A.N."/>
            <person name="Grigoriev I.V."/>
            <person name="Debuchy R."/>
            <person name="Gladieux P."/>
            <person name="Thoren M.H."/>
            <person name="Johannesson H."/>
        </authorList>
    </citation>
    <scope>NUCLEOTIDE SEQUENCE</scope>
    <source>
        <strain evidence="2">CBS 757.83</strain>
    </source>
</reference>
<evidence type="ECO:0000313" key="2">
    <source>
        <dbReference type="EMBL" id="KAK4099593.1"/>
    </source>
</evidence>
<gene>
    <name evidence="2" type="ORF">N658DRAFT_498300</name>
</gene>
<name>A0AAN6PXH1_9PEZI</name>
<sequence>MDGCPDSALPLIVCPHSSSAFRDELKLANIPPPSSRPTLPLRPSPQCPRTLIIIETAATMIPSVEHPVRGRRRAGDNDTLYDDGYISWSDDESISSRSTVSFDYFPVRERQYRAPIFRLKREESPGKPVYEAWNIEYYPRKRVPVLGFKLLGVRLEDYDDVEDRFVVSPQPSVQPELANMHLQALEAFQSKHKRCWATRALRGRGKTYEQDLEERCRALPDTVQTALTQLLMDRGGATSTHYRTRTWTVVVMREQLRKRFTDTDLSEVKRHKLRKWKNPGPEETMVYTVLIRGAETKACPDDAGFSTFAPLYNPWVHSDRTEGLSKQREQRRQRETLRCKRHQFSPPYGNRSPPYRNRSASFRTRLRSASPPSYQNGRSRFDSPPPPLRRSRFESPPPYRRFARSESPTRSRSPSVRIRVVPRRNTCYFDDVPLPPSPTPPGSFTPPPGVSAYNRPAMAPPAPFPGPFANPFHSPPPFPGSPNTAPGGHRNPFNNPHHTAAPFRPTPPSCIACRASRTCGHFLAYPCTRPLLWNNGITHHPPCVICARIDAASRAPFLRAIPPHADTGAHHHHPLSAPYTHVGAAPLFTQPYPFRPRSPCVEFSPHPHPPPPPLAAAAARPPSWVSQSSSVGPVPPAPNPFSPLSTPPLTSAGGSSPVLSSTSTRARTPTAEEEEEVVAVAVGGEPEVRRAGSPAPSGVGSHLF</sequence>
<feature type="region of interest" description="Disordered" evidence="1">
    <location>
        <begin position="320"/>
        <end position="419"/>
    </location>
</feature>
<proteinExistence type="predicted"/>
<feature type="region of interest" description="Disordered" evidence="1">
    <location>
        <begin position="599"/>
        <end position="704"/>
    </location>
</feature>
<feature type="region of interest" description="Disordered" evidence="1">
    <location>
        <begin position="466"/>
        <end position="500"/>
    </location>
</feature>
<dbReference type="Proteomes" id="UP001305647">
    <property type="component" value="Unassembled WGS sequence"/>
</dbReference>
<evidence type="ECO:0000313" key="3">
    <source>
        <dbReference type="Proteomes" id="UP001305647"/>
    </source>
</evidence>
<reference evidence="2" key="1">
    <citation type="journal article" date="2023" name="Mol. Phylogenet. Evol.">
        <title>Genome-scale phylogeny and comparative genomics of the fungal order Sordariales.</title>
        <authorList>
            <person name="Hensen N."/>
            <person name="Bonometti L."/>
            <person name="Westerberg I."/>
            <person name="Brannstrom I.O."/>
            <person name="Guillou S."/>
            <person name="Cros-Aarteil S."/>
            <person name="Calhoun S."/>
            <person name="Haridas S."/>
            <person name="Kuo A."/>
            <person name="Mondo S."/>
            <person name="Pangilinan J."/>
            <person name="Riley R."/>
            <person name="LaButti K."/>
            <person name="Andreopoulos B."/>
            <person name="Lipzen A."/>
            <person name="Chen C."/>
            <person name="Yan M."/>
            <person name="Daum C."/>
            <person name="Ng V."/>
            <person name="Clum A."/>
            <person name="Steindorff A."/>
            <person name="Ohm R.A."/>
            <person name="Martin F."/>
            <person name="Silar P."/>
            <person name="Natvig D.O."/>
            <person name="Lalanne C."/>
            <person name="Gautier V."/>
            <person name="Ament-Velasquez S.L."/>
            <person name="Kruys A."/>
            <person name="Hutchinson M.I."/>
            <person name="Powell A.J."/>
            <person name="Barry K."/>
            <person name="Miller A.N."/>
            <person name="Grigoriev I.V."/>
            <person name="Debuchy R."/>
            <person name="Gladieux P."/>
            <person name="Hiltunen Thoren M."/>
            <person name="Johannesson H."/>
        </authorList>
    </citation>
    <scope>NUCLEOTIDE SEQUENCE</scope>
    <source>
        <strain evidence="2">CBS 757.83</strain>
    </source>
</reference>
<feature type="compositionally biased region" description="Low complexity" evidence="1">
    <location>
        <begin position="410"/>
        <end position="419"/>
    </location>
</feature>
<organism evidence="2 3">
    <name type="scientific">Parathielavia hyrcaniae</name>
    <dbReference type="NCBI Taxonomy" id="113614"/>
    <lineage>
        <taxon>Eukaryota</taxon>
        <taxon>Fungi</taxon>
        <taxon>Dikarya</taxon>
        <taxon>Ascomycota</taxon>
        <taxon>Pezizomycotina</taxon>
        <taxon>Sordariomycetes</taxon>
        <taxon>Sordariomycetidae</taxon>
        <taxon>Sordariales</taxon>
        <taxon>Chaetomiaceae</taxon>
        <taxon>Parathielavia</taxon>
    </lineage>
</organism>
<dbReference type="AlphaFoldDB" id="A0AAN6PXH1"/>
<keyword evidence="3" id="KW-1185">Reference proteome</keyword>
<evidence type="ECO:0000256" key="1">
    <source>
        <dbReference type="SAM" id="MobiDB-lite"/>
    </source>
</evidence>
<comment type="caution">
    <text evidence="2">The sequence shown here is derived from an EMBL/GenBank/DDBJ whole genome shotgun (WGS) entry which is preliminary data.</text>
</comment>
<protein>
    <submittedName>
        <fullName evidence="2">Uncharacterized protein</fullName>
    </submittedName>
</protein>
<dbReference type="EMBL" id="MU863648">
    <property type="protein sequence ID" value="KAK4099593.1"/>
    <property type="molecule type" value="Genomic_DNA"/>
</dbReference>
<feature type="compositionally biased region" description="Basic and acidic residues" evidence="1">
    <location>
        <begin position="320"/>
        <end position="338"/>
    </location>
</feature>